<evidence type="ECO:0000259" key="1">
    <source>
        <dbReference type="Pfam" id="PF02342"/>
    </source>
</evidence>
<keyword evidence="3" id="KW-1185">Reference proteome</keyword>
<gene>
    <name evidence="2" type="ORF">DFR76_110244</name>
</gene>
<name>A0A370HYH0_9NOCA</name>
<sequence length="183" mass="20139">MPVTIALQHTDGTSVDYLLMGVGWTPVTRRRWFRVHTAQVDLNAVALLYAGRSLVEVVYHDQLNSHDGAVRLQGDNLTGAGPGDDEVISLELTRLDPAITRIFLAVTATTGEAADLRQAHCRLLDGHTGGELVRYPLHDSAYPGLLMGVLEREAPAWKFQQIAMPLAARHPLDVVPRLDRYLA</sequence>
<dbReference type="InterPro" id="IPR051324">
    <property type="entry name" value="Stress/Tellurium_Resist"/>
</dbReference>
<dbReference type="PANTHER" id="PTHR32097">
    <property type="entry name" value="CAMP-BINDING PROTEIN 1-RELATED"/>
    <property type="match status" value="1"/>
</dbReference>
<evidence type="ECO:0000313" key="3">
    <source>
        <dbReference type="Proteomes" id="UP000254869"/>
    </source>
</evidence>
<dbReference type="PANTHER" id="PTHR32097:SF17">
    <property type="entry name" value="CAMP-BINDING PROTEIN 1-RELATED"/>
    <property type="match status" value="1"/>
</dbReference>
<dbReference type="RefSeq" id="WP_068004649.1">
    <property type="nucleotide sequence ID" value="NZ_QQBC01000010.1"/>
</dbReference>
<dbReference type="InterPro" id="IPR003325">
    <property type="entry name" value="TerD"/>
</dbReference>
<dbReference type="STRING" id="1210086.GCA_001613105_05892"/>
<dbReference type="Proteomes" id="UP000254869">
    <property type="component" value="Unassembled WGS sequence"/>
</dbReference>
<reference evidence="2 3" key="1">
    <citation type="submission" date="2018-07" db="EMBL/GenBank/DDBJ databases">
        <title>Genomic Encyclopedia of Type Strains, Phase IV (KMG-IV): sequencing the most valuable type-strain genomes for metagenomic binning, comparative biology and taxonomic classification.</title>
        <authorList>
            <person name="Goeker M."/>
        </authorList>
    </citation>
    <scope>NUCLEOTIDE SEQUENCE [LARGE SCALE GENOMIC DNA]</scope>
    <source>
        <strain evidence="2 3">DSM 44290</strain>
    </source>
</reference>
<dbReference type="EMBL" id="QQBC01000010">
    <property type="protein sequence ID" value="RDI63547.1"/>
    <property type="molecule type" value="Genomic_DNA"/>
</dbReference>
<proteinExistence type="predicted"/>
<organism evidence="2 3">
    <name type="scientific">Nocardia pseudobrasiliensis</name>
    <dbReference type="NCBI Taxonomy" id="45979"/>
    <lineage>
        <taxon>Bacteria</taxon>
        <taxon>Bacillati</taxon>
        <taxon>Actinomycetota</taxon>
        <taxon>Actinomycetes</taxon>
        <taxon>Mycobacteriales</taxon>
        <taxon>Nocardiaceae</taxon>
        <taxon>Nocardia</taxon>
    </lineage>
</organism>
<dbReference type="Gene3D" id="2.60.60.30">
    <property type="entry name" value="sav2460 like domains"/>
    <property type="match status" value="1"/>
</dbReference>
<feature type="domain" description="TerD" evidence="1">
    <location>
        <begin position="12"/>
        <end position="164"/>
    </location>
</feature>
<dbReference type="Pfam" id="PF02342">
    <property type="entry name" value="TerD"/>
    <property type="match status" value="1"/>
</dbReference>
<dbReference type="CDD" id="cd06974">
    <property type="entry name" value="TerD_like"/>
    <property type="match status" value="1"/>
</dbReference>
<evidence type="ECO:0000313" key="2">
    <source>
        <dbReference type="EMBL" id="RDI63547.1"/>
    </source>
</evidence>
<comment type="caution">
    <text evidence="2">The sequence shown here is derived from an EMBL/GenBank/DDBJ whole genome shotgun (WGS) entry which is preliminary data.</text>
</comment>
<accession>A0A370HYH0</accession>
<dbReference type="AlphaFoldDB" id="A0A370HYH0"/>
<protein>
    <submittedName>
        <fullName evidence="2">Tellurium resistance protein TerZ</fullName>
    </submittedName>
</protein>